<accession>A0A269XXM8</accession>
<dbReference type="Gene3D" id="1.10.10.10">
    <property type="entry name" value="Winged helix-like DNA-binding domain superfamily/Winged helix DNA-binding domain"/>
    <property type="match status" value="1"/>
</dbReference>
<dbReference type="GeneID" id="91556983"/>
<dbReference type="PRINTS" id="PR00039">
    <property type="entry name" value="HTHLYSR"/>
</dbReference>
<evidence type="ECO:0000256" key="3">
    <source>
        <dbReference type="ARBA" id="ARBA00023125"/>
    </source>
</evidence>
<dbReference type="RefSeq" id="WP_095349735.1">
    <property type="nucleotide sequence ID" value="NZ_JAKVNI010000001.1"/>
</dbReference>
<dbReference type="Pfam" id="PF00126">
    <property type="entry name" value="HTH_1"/>
    <property type="match status" value="1"/>
</dbReference>
<keyword evidence="3" id="KW-0238">DNA-binding</keyword>
<evidence type="ECO:0000259" key="5">
    <source>
        <dbReference type="PROSITE" id="PS50931"/>
    </source>
</evidence>
<organism evidence="6 7">
    <name type="scientific">Acetobacter fabarum</name>
    <dbReference type="NCBI Taxonomy" id="483199"/>
    <lineage>
        <taxon>Bacteria</taxon>
        <taxon>Pseudomonadati</taxon>
        <taxon>Pseudomonadota</taxon>
        <taxon>Alphaproteobacteria</taxon>
        <taxon>Acetobacterales</taxon>
        <taxon>Acetobacteraceae</taxon>
        <taxon>Acetobacter</taxon>
    </lineage>
</organism>
<dbReference type="AlphaFoldDB" id="A0A269XXM8"/>
<keyword evidence="4" id="KW-0804">Transcription</keyword>
<dbReference type="Gene3D" id="3.40.190.10">
    <property type="entry name" value="Periplasmic binding protein-like II"/>
    <property type="match status" value="2"/>
</dbReference>
<sequence length="309" mass="34020">MTPNQTEYLLRSLRILETIGRRGSFSAAATELGMTQPAISQQIAQLEGVLGLTLFRRIHRGVTPSDAGQVLHAVAADVLSRLQAAMQTIDARNTPKSLTVLTDYGFAANWLLPRLADFESRHPELDLCLLTTQARQMGGVADQADISILFGKKPEAAGGESLRLFAEEAYPICSPRYLAQMGALSTTADLARGRLLDLDSPAQHWFTWEDWFRLVGQSARPAARTKNSMLFGNYPLLLQAILQGQGIGLGWRPLIDDYLQSGQIVLAWPVPICSERGYFLTINPDKQNRAAAFKLWLLEQAQTSPFAPA</sequence>
<dbReference type="EMBL" id="NCXK01000008">
    <property type="protein sequence ID" value="PAK78057.1"/>
    <property type="molecule type" value="Genomic_DNA"/>
</dbReference>
<dbReference type="InterPro" id="IPR036388">
    <property type="entry name" value="WH-like_DNA-bd_sf"/>
</dbReference>
<dbReference type="InterPro" id="IPR058163">
    <property type="entry name" value="LysR-type_TF_proteobact-type"/>
</dbReference>
<dbReference type="Proteomes" id="UP000216151">
    <property type="component" value="Unassembled WGS sequence"/>
</dbReference>
<feature type="domain" description="HTH lysR-type" evidence="5">
    <location>
        <begin position="8"/>
        <end position="65"/>
    </location>
</feature>
<keyword evidence="7" id="KW-1185">Reference proteome</keyword>
<evidence type="ECO:0000256" key="2">
    <source>
        <dbReference type="ARBA" id="ARBA00023015"/>
    </source>
</evidence>
<evidence type="ECO:0000313" key="7">
    <source>
        <dbReference type="Proteomes" id="UP000216151"/>
    </source>
</evidence>
<dbReference type="Pfam" id="PF03466">
    <property type="entry name" value="LysR_substrate"/>
    <property type="match status" value="1"/>
</dbReference>
<reference evidence="6 7" key="1">
    <citation type="submission" date="2017-04" db="EMBL/GenBank/DDBJ databases">
        <title>Kefir bacterial isolates.</title>
        <authorList>
            <person name="Kim Y."/>
            <person name="Blasche S."/>
            <person name="Patil K.R."/>
        </authorList>
    </citation>
    <scope>NUCLEOTIDE SEQUENCE [LARGE SCALE GENOMIC DNA]</scope>
    <source>
        <strain evidence="6 7">KR</strain>
    </source>
</reference>
<keyword evidence="2" id="KW-0805">Transcription regulation</keyword>
<dbReference type="PANTHER" id="PTHR30537:SF26">
    <property type="entry name" value="GLYCINE CLEAVAGE SYSTEM TRANSCRIPTIONAL ACTIVATOR"/>
    <property type="match status" value="1"/>
</dbReference>
<dbReference type="FunFam" id="1.10.10.10:FF:000001">
    <property type="entry name" value="LysR family transcriptional regulator"/>
    <property type="match status" value="1"/>
</dbReference>
<dbReference type="PROSITE" id="PS50931">
    <property type="entry name" value="HTH_LYSR"/>
    <property type="match status" value="1"/>
</dbReference>
<name>A0A269XXM8_9PROT</name>
<comment type="similarity">
    <text evidence="1">Belongs to the LysR transcriptional regulatory family.</text>
</comment>
<proteinExistence type="inferred from homology"/>
<dbReference type="GO" id="GO:0043565">
    <property type="term" value="F:sequence-specific DNA binding"/>
    <property type="evidence" value="ECO:0007669"/>
    <property type="project" value="TreeGrafter"/>
</dbReference>
<dbReference type="SUPFAM" id="SSF46785">
    <property type="entry name" value="Winged helix' DNA-binding domain"/>
    <property type="match status" value="1"/>
</dbReference>
<comment type="caution">
    <text evidence="6">The sequence shown here is derived from an EMBL/GenBank/DDBJ whole genome shotgun (WGS) entry which is preliminary data.</text>
</comment>
<dbReference type="PANTHER" id="PTHR30537">
    <property type="entry name" value="HTH-TYPE TRANSCRIPTIONAL REGULATOR"/>
    <property type="match status" value="1"/>
</dbReference>
<gene>
    <name evidence="6" type="ORF">B8X00_07830</name>
</gene>
<dbReference type="OrthoDB" id="9794694at2"/>
<evidence type="ECO:0000256" key="4">
    <source>
        <dbReference type="ARBA" id="ARBA00023163"/>
    </source>
</evidence>
<dbReference type="GO" id="GO:0006351">
    <property type="term" value="P:DNA-templated transcription"/>
    <property type="evidence" value="ECO:0007669"/>
    <property type="project" value="TreeGrafter"/>
</dbReference>
<dbReference type="GO" id="GO:0003700">
    <property type="term" value="F:DNA-binding transcription factor activity"/>
    <property type="evidence" value="ECO:0007669"/>
    <property type="project" value="InterPro"/>
</dbReference>
<evidence type="ECO:0000256" key="1">
    <source>
        <dbReference type="ARBA" id="ARBA00009437"/>
    </source>
</evidence>
<dbReference type="SUPFAM" id="SSF53850">
    <property type="entry name" value="Periplasmic binding protein-like II"/>
    <property type="match status" value="1"/>
</dbReference>
<dbReference type="InterPro" id="IPR005119">
    <property type="entry name" value="LysR_subst-bd"/>
</dbReference>
<dbReference type="InterPro" id="IPR000847">
    <property type="entry name" value="LysR_HTH_N"/>
</dbReference>
<dbReference type="InterPro" id="IPR036390">
    <property type="entry name" value="WH_DNA-bd_sf"/>
</dbReference>
<evidence type="ECO:0000313" key="6">
    <source>
        <dbReference type="EMBL" id="PAK78057.1"/>
    </source>
</evidence>
<protein>
    <recommendedName>
        <fullName evidence="5">HTH lysR-type domain-containing protein</fullName>
    </recommendedName>
</protein>